<dbReference type="GO" id="GO:0006890">
    <property type="term" value="P:retrograde vesicle-mediated transport, Golgi to endoplasmic reticulum"/>
    <property type="evidence" value="ECO:0007669"/>
    <property type="project" value="TreeGrafter"/>
</dbReference>
<keyword evidence="7" id="KW-0653">Protein transport</keyword>
<organism evidence="12 13">
    <name type="scientific">Gonium pectorale</name>
    <name type="common">Green alga</name>
    <dbReference type="NCBI Taxonomy" id="33097"/>
    <lineage>
        <taxon>Eukaryota</taxon>
        <taxon>Viridiplantae</taxon>
        <taxon>Chlorophyta</taxon>
        <taxon>core chlorophytes</taxon>
        <taxon>Chlorophyceae</taxon>
        <taxon>CS clade</taxon>
        <taxon>Chlamydomonadales</taxon>
        <taxon>Volvocaceae</taxon>
        <taxon>Gonium</taxon>
    </lineage>
</organism>
<keyword evidence="8 11" id="KW-1133">Transmembrane helix</keyword>
<dbReference type="GO" id="GO:0031201">
    <property type="term" value="C:SNARE complex"/>
    <property type="evidence" value="ECO:0007669"/>
    <property type="project" value="TreeGrafter"/>
</dbReference>
<evidence type="ECO:0000256" key="8">
    <source>
        <dbReference type="ARBA" id="ARBA00022989"/>
    </source>
</evidence>
<protein>
    <submittedName>
        <fullName evidence="12">Uncharacterized protein</fullName>
    </submittedName>
</protein>
<evidence type="ECO:0000256" key="3">
    <source>
        <dbReference type="ARBA" id="ARBA00022448"/>
    </source>
</evidence>
<dbReference type="EMBL" id="LSYV01000040">
    <property type="protein sequence ID" value="KXZ46881.1"/>
    <property type="molecule type" value="Genomic_DNA"/>
</dbReference>
<evidence type="ECO:0000313" key="13">
    <source>
        <dbReference type="Proteomes" id="UP000075714"/>
    </source>
</evidence>
<evidence type="ECO:0000256" key="2">
    <source>
        <dbReference type="ARBA" id="ARBA00007891"/>
    </source>
</evidence>
<dbReference type="GO" id="GO:0005789">
    <property type="term" value="C:endoplasmic reticulum membrane"/>
    <property type="evidence" value="ECO:0007669"/>
    <property type="project" value="UniProtKB-SubCell"/>
</dbReference>
<evidence type="ECO:0000256" key="7">
    <source>
        <dbReference type="ARBA" id="ARBA00022927"/>
    </source>
</evidence>
<feature type="compositionally biased region" description="Low complexity" evidence="10">
    <location>
        <begin position="69"/>
        <end position="92"/>
    </location>
</feature>
<keyword evidence="5" id="KW-0256">Endoplasmic reticulum</keyword>
<evidence type="ECO:0000256" key="11">
    <source>
        <dbReference type="SAM" id="Phobius"/>
    </source>
</evidence>
<comment type="similarity">
    <text evidence="2">Belongs to the USE1 family.</text>
</comment>
<sequence>MRAGAEELGMSAATLDLYDTHVKAVATAVPKVQLPPYCQNLVASTSAPGAGRPGAAPGVFKPAIPRPGLPATSAAAGAGSAAERGGAEAGPSGREGGDEAGGGVAGLSAAAAERLRQAEAAQALLTDELSELTAALKAGAQAAAGAVAERGKLLDAADTALGDSLAATRKNAAAAGEQVKRSGGTLCFTCMVLLVVGLAFTAMVVYIKFTHLVGYRFRPGAAMAGMWARAGQGAGAGAGAGGAGDAGAWDDGWREGQAAGGGWRGGEL</sequence>
<evidence type="ECO:0000256" key="9">
    <source>
        <dbReference type="ARBA" id="ARBA00023136"/>
    </source>
</evidence>
<proteinExistence type="inferred from homology"/>
<dbReference type="STRING" id="33097.A0A150GAK7"/>
<comment type="subcellular location">
    <subcellularLocation>
        <location evidence="1">Endoplasmic reticulum membrane</location>
        <topology evidence="1">Single-pass type IV membrane protein</topology>
    </subcellularLocation>
</comment>
<dbReference type="OrthoDB" id="4506189at2759"/>
<keyword evidence="3" id="KW-0813">Transport</keyword>
<dbReference type="PANTHER" id="PTHR13050:SF7">
    <property type="entry name" value="VESICLE TRANSPORT PROTEIN USE1"/>
    <property type="match status" value="1"/>
</dbReference>
<dbReference type="PANTHER" id="PTHR13050">
    <property type="entry name" value="USE1-LIKE PROTEIN"/>
    <property type="match status" value="1"/>
</dbReference>
<evidence type="ECO:0000256" key="6">
    <source>
        <dbReference type="ARBA" id="ARBA00022892"/>
    </source>
</evidence>
<dbReference type="InterPro" id="IPR019150">
    <property type="entry name" value="Vesicle_transport_protein_Use1"/>
</dbReference>
<dbReference type="Proteomes" id="UP000075714">
    <property type="component" value="Unassembled WGS sequence"/>
</dbReference>
<dbReference type="GO" id="GO:0015031">
    <property type="term" value="P:protein transport"/>
    <property type="evidence" value="ECO:0007669"/>
    <property type="project" value="UniProtKB-KW"/>
</dbReference>
<gene>
    <name evidence="12" type="ORF">GPECTOR_39g375</name>
</gene>
<feature type="transmembrane region" description="Helical" evidence="11">
    <location>
        <begin position="186"/>
        <end position="207"/>
    </location>
</feature>
<evidence type="ECO:0000256" key="10">
    <source>
        <dbReference type="SAM" id="MobiDB-lite"/>
    </source>
</evidence>
<dbReference type="GO" id="GO:0005484">
    <property type="term" value="F:SNAP receptor activity"/>
    <property type="evidence" value="ECO:0007669"/>
    <property type="project" value="TreeGrafter"/>
</dbReference>
<evidence type="ECO:0000256" key="1">
    <source>
        <dbReference type="ARBA" id="ARBA00004163"/>
    </source>
</evidence>
<accession>A0A150GAK7</accession>
<name>A0A150GAK7_GONPE</name>
<reference evidence="13" key="1">
    <citation type="journal article" date="2016" name="Nat. Commun.">
        <title>The Gonium pectorale genome demonstrates co-option of cell cycle regulation during the evolution of multicellularity.</title>
        <authorList>
            <person name="Hanschen E.R."/>
            <person name="Marriage T.N."/>
            <person name="Ferris P.J."/>
            <person name="Hamaji T."/>
            <person name="Toyoda A."/>
            <person name="Fujiyama A."/>
            <person name="Neme R."/>
            <person name="Noguchi H."/>
            <person name="Minakuchi Y."/>
            <person name="Suzuki M."/>
            <person name="Kawai-Toyooka H."/>
            <person name="Smith D.R."/>
            <person name="Sparks H."/>
            <person name="Anderson J."/>
            <person name="Bakaric R."/>
            <person name="Luria V."/>
            <person name="Karger A."/>
            <person name="Kirschner M.W."/>
            <person name="Durand P.M."/>
            <person name="Michod R.E."/>
            <person name="Nozaki H."/>
            <person name="Olson B.J."/>
        </authorList>
    </citation>
    <scope>NUCLEOTIDE SEQUENCE [LARGE SCALE GENOMIC DNA]</scope>
    <source>
        <strain evidence="13">NIES-2863</strain>
    </source>
</reference>
<keyword evidence="9 11" id="KW-0472">Membrane</keyword>
<dbReference type="AlphaFoldDB" id="A0A150GAK7"/>
<keyword evidence="13" id="KW-1185">Reference proteome</keyword>
<evidence type="ECO:0000256" key="5">
    <source>
        <dbReference type="ARBA" id="ARBA00022824"/>
    </source>
</evidence>
<feature type="region of interest" description="Disordered" evidence="10">
    <location>
        <begin position="64"/>
        <end position="103"/>
    </location>
</feature>
<keyword evidence="6" id="KW-0931">ER-Golgi transport</keyword>
<comment type="caution">
    <text evidence="12">The sequence shown here is derived from an EMBL/GenBank/DDBJ whole genome shotgun (WGS) entry which is preliminary data.</text>
</comment>
<evidence type="ECO:0000313" key="12">
    <source>
        <dbReference type="EMBL" id="KXZ46881.1"/>
    </source>
</evidence>
<keyword evidence="4 11" id="KW-0812">Transmembrane</keyword>
<evidence type="ECO:0000256" key="4">
    <source>
        <dbReference type="ARBA" id="ARBA00022692"/>
    </source>
</evidence>